<dbReference type="FunCoup" id="D3B7W0">
    <property type="interactions" value="509"/>
</dbReference>
<dbReference type="InterPro" id="IPR027417">
    <property type="entry name" value="P-loop_NTPase"/>
</dbReference>
<dbReference type="Pfam" id="PF00685">
    <property type="entry name" value="Sulfotransfer_1"/>
    <property type="match status" value="1"/>
</dbReference>
<evidence type="ECO:0000256" key="1">
    <source>
        <dbReference type="ARBA" id="ARBA00005771"/>
    </source>
</evidence>
<feature type="domain" description="Starch synthase catalytic" evidence="6">
    <location>
        <begin position="115"/>
        <end position="174"/>
    </location>
</feature>
<evidence type="ECO:0000256" key="4">
    <source>
        <dbReference type="SAM" id="Phobius"/>
    </source>
</evidence>
<evidence type="ECO:0000256" key="3">
    <source>
        <dbReference type="ARBA" id="ARBA00022679"/>
    </source>
</evidence>
<dbReference type="Proteomes" id="UP000001396">
    <property type="component" value="Unassembled WGS sequence"/>
</dbReference>
<dbReference type="InterPro" id="IPR013534">
    <property type="entry name" value="Starch_synth_cat_dom"/>
</dbReference>
<name>D3B7W0_HETP5</name>
<dbReference type="SUPFAM" id="SSF53756">
    <property type="entry name" value="UDP-Glycosyltransferase/glycogen phosphorylase"/>
    <property type="match status" value="1"/>
</dbReference>
<dbReference type="SUPFAM" id="SSF53448">
    <property type="entry name" value="Nucleotide-diphospho-sugar transferases"/>
    <property type="match status" value="1"/>
</dbReference>
<dbReference type="Gene3D" id="3.40.50.2000">
    <property type="entry name" value="Glycogen Phosphorylase B"/>
    <property type="match status" value="2"/>
</dbReference>
<dbReference type="STRING" id="670386.D3B7W0"/>
<proteinExistence type="inferred from homology"/>
<comment type="caution">
    <text evidence="7">The sequence shown here is derived from an EMBL/GenBank/DDBJ whole genome shotgun (WGS) entry which is preliminary data.</text>
</comment>
<accession>D3B7W0</accession>
<keyword evidence="8" id="KW-1185">Reference proteome</keyword>
<dbReference type="EMBL" id="ADBJ01000018">
    <property type="protein sequence ID" value="EFA82853.1"/>
    <property type="molecule type" value="Genomic_DNA"/>
</dbReference>
<comment type="similarity">
    <text evidence="1">Belongs to the sulfotransferase 1 family.</text>
</comment>
<reference evidence="7 8" key="1">
    <citation type="journal article" date="2011" name="Genome Res.">
        <title>Phylogeny-wide analysis of social amoeba genomes highlights ancient origins for complex intercellular communication.</title>
        <authorList>
            <person name="Heidel A.J."/>
            <person name="Lawal H.M."/>
            <person name="Felder M."/>
            <person name="Schilde C."/>
            <person name="Helps N.R."/>
            <person name="Tunggal B."/>
            <person name="Rivero F."/>
            <person name="John U."/>
            <person name="Schleicher M."/>
            <person name="Eichinger L."/>
            <person name="Platzer M."/>
            <person name="Noegel A.A."/>
            <person name="Schaap P."/>
            <person name="Gloeckner G."/>
        </authorList>
    </citation>
    <scope>NUCLEOTIDE SEQUENCE [LARGE SCALE GENOMIC DNA]</scope>
    <source>
        <strain evidence="8">ATCC 26659 / Pp 5 / PN500</strain>
    </source>
</reference>
<dbReference type="Gene3D" id="3.40.50.300">
    <property type="entry name" value="P-loop containing nucleotide triphosphate hydrolases"/>
    <property type="match status" value="1"/>
</dbReference>
<sequence>MIMDSGATCSTSKYKNIVVIVFTFIITIFTILSSIYFINGGIGLNGNGVESNNNNQNVEETAKDLMGRNLNQLHPSLRLQLDEEDQTFQQLENFKLTGKDEQLQWSTATFQRKRRVLIVTTEIEGPVLGGGIGTAYTALSQRLADDGHIVTVLVINYIKKMTATHWQELYATKKITIEFLSPETTDILGCTGPCIRSYHAYKWIAEREHLYDVLHFHDNGGIAYFSALARSQGISLQKSIVVVGGHGPHLWERTANSANLDDGKHFEVDYLEKRSVELSDWLISPSNYMLNWMRRSGWVLPKNSYVHQNLLPGTIMSQPSVDKLIAHSFDEIIFFGRLEARKGLDIFLRALDTLHKELDEANILVTFLGANTKLPEVNMLADQYIVSKCRLLNMNCRVLIGRTHTEAIAYLTDLSDRKLVVIPSPIDNSPNTVLECMTHNLAFISTKVGGIPELIDPKDRARTLFSPAPNSLIRKIRESIRDGVYPARMAKDEWFRHKIWSNWHSVVPIPTQQPLVTKPTNLVTVVLVHNGNNDIQVETNLMALDQKQNQYRLEVVIATVRPLLQIQEYQYIKVSQVEISEYLVSPINFQPWNSEPIVSSFHGEFILFVDQEDWLSSRTLNEMLNVAKHTGAHMVSSSIGHPAMGEDISSVYMGCIGMPGMMYNCYGSNNVLMNKLLLHTITKNYTNEEIEDEFDYGGPWELYSEATNRGFSLETIPKALFFTSRTEIDLSSTYNQELRVLKYFQALLPPSLGISPLATRHFLISKGYYLNEINTQTQKVKQLEGQVAKYQIIEKREEQFFDLNETSSQESSCVVSNYMESRKHIGMVFIRGHEKSGTSWLKKVVGLHPRIQLHQQEFHFHIVEDAIEKFTDHPWAASNEPYVSYTRKWYKSFVRNLLLAGVSPPSASIINYVGEKTPSPLAPIISGSKYILIIRDGRDVVVSLFWHYVRLGGFENWCGGFSKQLVEPGYVRSYNQDTSYFKKNPEHLLEKEVCFRHVVRSWAKRIREDLQTIDDLKKNPAAEVYVLRYEELHRDTDAIRTEMYQFLGLDPAEAQELSVEGKTIAGGFQEEGEKKNKFFRKGEIGDWQNYFSYANKVWFKEEAGHELIQLGYELDHLWVKNTKLSPIK</sequence>
<dbReference type="Pfam" id="PF08323">
    <property type="entry name" value="Glyco_transf_5"/>
    <property type="match status" value="1"/>
</dbReference>
<dbReference type="CDD" id="cd03801">
    <property type="entry name" value="GT4_PimA-like"/>
    <property type="match status" value="1"/>
</dbReference>
<dbReference type="SUPFAM" id="SSF52540">
    <property type="entry name" value="P-loop containing nucleoside triphosphate hydrolases"/>
    <property type="match status" value="1"/>
</dbReference>
<organism evidence="7 8">
    <name type="scientific">Heterostelium pallidum (strain ATCC 26659 / Pp 5 / PN500)</name>
    <name type="common">Cellular slime mold</name>
    <name type="synonym">Polysphondylium pallidum</name>
    <dbReference type="NCBI Taxonomy" id="670386"/>
    <lineage>
        <taxon>Eukaryota</taxon>
        <taxon>Amoebozoa</taxon>
        <taxon>Evosea</taxon>
        <taxon>Eumycetozoa</taxon>
        <taxon>Dictyostelia</taxon>
        <taxon>Acytosteliales</taxon>
        <taxon>Acytosteliaceae</taxon>
        <taxon>Heterostelium</taxon>
    </lineage>
</organism>
<evidence type="ECO:0000259" key="6">
    <source>
        <dbReference type="Pfam" id="PF08323"/>
    </source>
</evidence>
<dbReference type="RefSeq" id="XP_020434970.1">
    <property type="nucleotide sequence ID" value="XM_020575450.1"/>
</dbReference>
<evidence type="ECO:0000313" key="7">
    <source>
        <dbReference type="EMBL" id="EFA82853.1"/>
    </source>
</evidence>
<dbReference type="AlphaFoldDB" id="D3B7W0"/>
<evidence type="ECO:0000256" key="2">
    <source>
        <dbReference type="ARBA" id="ARBA00022676"/>
    </source>
</evidence>
<keyword evidence="4" id="KW-0812">Transmembrane</keyword>
<gene>
    <name evidence="7" type="primary">gtr1</name>
    <name evidence="7" type="ORF">PPL_04548</name>
</gene>
<keyword evidence="4" id="KW-1133">Transmembrane helix</keyword>
<feature type="domain" description="Sulfotransferase" evidence="5">
    <location>
        <begin position="828"/>
        <end position="1094"/>
    </location>
</feature>
<dbReference type="InterPro" id="IPR000863">
    <property type="entry name" value="Sulfotransferase_dom"/>
</dbReference>
<dbReference type="PANTHER" id="PTHR11783">
    <property type="entry name" value="SULFOTRANSFERASE SULT"/>
    <property type="match status" value="1"/>
</dbReference>
<evidence type="ECO:0000313" key="8">
    <source>
        <dbReference type="Proteomes" id="UP000001396"/>
    </source>
</evidence>
<keyword evidence="3 7" id="KW-0808">Transferase</keyword>
<evidence type="ECO:0000259" key="5">
    <source>
        <dbReference type="Pfam" id="PF00685"/>
    </source>
</evidence>
<dbReference type="InterPro" id="IPR029044">
    <property type="entry name" value="Nucleotide-diphossugar_trans"/>
</dbReference>
<dbReference type="GO" id="GO:0008146">
    <property type="term" value="F:sulfotransferase activity"/>
    <property type="evidence" value="ECO:0007669"/>
    <property type="project" value="InterPro"/>
</dbReference>
<keyword evidence="2" id="KW-0328">Glycosyltransferase</keyword>
<dbReference type="Pfam" id="PF13692">
    <property type="entry name" value="Glyco_trans_1_4"/>
    <property type="match status" value="1"/>
</dbReference>
<keyword evidence="4" id="KW-0472">Membrane</keyword>
<protein>
    <submittedName>
        <fullName evidence="7">Putative glycosyltransferase</fullName>
    </submittedName>
</protein>
<dbReference type="GeneID" id="31360035"/>
<dbReference type="InParanoid" id="D3B7W0"/>
<feature type="transmembrane region" description="Helical" evidence="4">
    <location>
        <begin position="17"/>
        <end position="38"/>
    </location>
</feature>
<dbReference type="OMA" id="FWHYVRL"/>